<comment type="caution">
    <text evidence="3">The sequence shown here is derived from an EMBL/GenBank/DDBJ whole genome shotgun (WGS) entry which is preliminary data.</text>
</comment>
<keyword evidence="2" id="KW-0472">Membrane</keyword>
<dbReference type="EMBL" id="VCKX01000261">
    <property type="protein sequence ID" value="TMR23142.1"/>
    <property type="molecule type" value="Genomic_DNA"/>
</dbReference>
<name>A0A5S4FR23_9ACTN</name>
<protein>
    <submittedName>
        <fullName evidence="3">Uncharacterized protein</fullName>
    </submittedName>
</protein>
<dbReference type="AlphaFoldDB" id="A0A5S4FR23"/>
<reference evidence="3 4" key="1">
    <citation type="submission" date="2019-05" db="EMBL/GenBank/DDBJ databases">
        <title>Draft genome sequence of Nonomuraea zeae DSM 100528.</title>
        <authorList>
            <person name="Saricaoglu S."/>
            <person name="Isik K."/>
        </authorList>
    </citation>
    <scope>NUCLEOTIDE SEQUENCE [LARGE SCALE GENOMIC DNA]</scope>
    <source>
        <strain evidence="3 4">DSM 100528</strain>
    </source>
</reference>
<evidence type="ECO:0000313" key="4">
    <source>
        <dbReference type="Proteomes" id="UP000306628"/>
    </source>
</evidence>
<keyword evidence="2" id="KW-0812">Transmembrane</keyword>
<feature type="transmembrane region" description="Helical" evidence="2">
    <location>
        <begin position="12"/>
        <end position="30"/>
    </location>
</feature>
<evidence type="ECO:0000313" key="3">
    <source>
        <dbReference type="EMBL" id="TMR23142.1"/>
    </source>
</evidence>
<dbReference type="RefSeq" id="WP_138696603.1">
    <property type="nucleotide sequence ID" value="NZ_JBHSAZ010000028.1"/>
</dbReference>
<dbReference type="Pfam" id="PF19706">
    <property type="entry name" value="DUF6203"/>
    <property type="match status" value="1"/>
</dbReference>
<feature type="compositionally biased region" description="Basic residues" evidence="1">
    <location>
        <begin position="63"/>
        <end position="73"/>
    </location>
</feature>
<dbReference type="InterPro" id="IPR045777">
    <property type="entry name" value="DUF6203"/>
</dbReference>
<keyword evidence="2" id="KW-1133">Transmembrane helix</keyword>
<keyword evidence="4" id="KW-1185">Reference proteome</keyword>
<feature type="region of interest" description="Disordered" evidence="1">
    <location>
        <begin position="36"/>
        <end position="73"/>
    </location>
</feature>
<sequence>MRKLFNLVVARWLARTPVGLIALGIGWFLARRRRRNRAAGHDQASGRTPAGRTPAGRRDRTRRERRRAVSSAR</sequence>
<accession>A0A5S4FR23</accession>
<organism evidence="3 4">
    <name type="scientific">Nonomuraea zeae</name>
    <dbReference type="NCBI Taxonomy" id="1642303"/>
    <lineage>
        <taxon>Bacteria</taxon>
        <taxon>Bacillati</taxon>
        <taxon>Actinomycetota</taxon>
        <taxon>Actinomycetes</taxon>
        <taxon>Streptosporangiales</taxon>
        <taxon>Streptosporangiaceae</taxon>
        <taxon>Nonomuraea</taxon>
    </lineage>
</organism>
<dbReference type="Proteomes" id="UP000306628">
    <property type="component" value="Unassembled WGS sequence"/>
</dbReference>
<proteinExistence type="predicted"/>
<gene>
    <name evidence="3" type="ORF">ETD85_48365</name>
</gene>
<evidence type="ECO:0000256" key="1">
    <source>
        <dbReference type="SAM" id="MobiDB-lite"/>
    </source>
</evidence>
<evidence type="ECO:0000256" key="2">
    <source>
        <dbReference type="SAM" id="Phobius"/>
    </source>
</evidence>